<dbReference type="CDD" id="cd09071">
    <property type="entry name" value="FAR_C"/>
    <property type="match status" value="1"/>
</dbReference>
<dbReference type="SUPFAM" id="SSF51735">
    <property type="entry name" value="NAD(P)-binding Rossmann-fold domains"/>
    <property type="match status" value="1"/>
</dbReference>
<dbReference type="InterPro" id="IPR026055">
    <property type="entry name" value="FAR"/>
</dbReference>
<accession>A0A6J2Y9M5</accession>
<dbReference type="AlphaFoldDB" id="A0A6J2Y9M5"/>
<evidence type="ECO:0000256" key="3">
    <source>
        <dbReference type="ARBA" id="ARBA00022516"/>
    </source>
</evidence>
<dbReference type="InterPro" id="IPR036291">
    <property type="entry name" value="NAD(P)-bd_dom_sf"/>
</dbReference>
<dbReference type="OrthoDB" id="429813at2759"/>
<keyword evidence="8 10" id="KW-0472">Membrane</keyword>
<dbReference type="Gene3D" id="3.40.50.720">
    <property type="entry name" value="NAD(P)-binding Rossmann-like Domain"/>
    <property type="match status" value="1"/>
</dbReference>
<keyword evidence="3 10" id="KW-0444">Lipid biosynthesis</keyword>
<dbReference type="Pfam" id="PF07993">
    <property type="entry name" value="NAD_binding_4"/>
    <property type="match status" value="1"/>
</dbReference>
<dbReference type="PANTHER" id="PTHR11011">
    <property type="entry name" value="MALE STERILITY PROTEIN 2-RELATED"/>
    <property type="match status" value="1"/>
</dbReference>
<sequence>MIAEQFEFSTFENQKISKILEEYPFIKNDSDKHEMHSCEGDLTPIQKFYDGSKILITGSTGFVGKILLEKLLRSCPTVTKIYLLVRSKKGKSMEERIDEMFDDIIFQRMKLECPKFREKIVGVHGDLDLPELGLSIQDRRLLINEVSIIFHVAAIVHFDEKLKTTVVMNTRAVRDLLNMSREMPNLVCCMHTSTMYSNCPQTIIEEKVYPPAFDGHKLIRMIECVPEKILAEITPKLIESYPNTYTFTKQVAEDLVRREEENLPVAIFRPSIVVSTYKEPFPGWINNMYGPSGICTGTAVGLLRTLHCDANSRANLVPVDMCVNILIAAAWEVSSIHKKAIKEGIPYEIPVYNYESYSVNPITWNRFMAINKKQGHIYPSIKLIWYYSFGLYKSYPVYVFVTFILHTIPGYLTDLVLFCMGRKPRMVATYKKINKFCQVMSYFITREWKMESNRVQSLVKHMSDRDQKIFFCDLKKLDWVEYFDYYMLGVRIFLLKDPLDTLAAARTNAIRFYYLHQFVKIMSIFLILLFLYWLLLRFVSL</sequence>
<organism evidence="13 14">
    <name type="scientific">Sitophilus oryzae</name>
    <name type="common">Rice weevil</name>
    <name type="synonym">Curculio oryzae</name>
    <dbReference type="NCBI Taxonomy" id="7048"/>
    <lineage>
        <taxon>Eukaryota</taxon>
        <taxon>Metazoa</taxon>
        <taxon>Ecdysozoa</taxon>
        <taxon>Arthropoda</taxon>
        <taxon>Hexapoda</taxon>
        <taxon>Insecta</taxon>
        <taxon>Pterygota</taxon>
        <taxon>Neoptera</taxon>
        <taxon>Endopterygota</taxon>
        <taxon>Coleoptera</taxon>
        <taxon>Polyphaga</taxon>
        <taxon>Cucujiformia</taxon>
        <taxon>Curculionidae</taxon>
        <taxon>Dryophthorinae</taxon>
        <taxon>Sitophilus</taxon>
    </lineage>
</organism>
<dbReference type="CDD" id="cd05236">
    <property type="entry name" value="FAR-N_SDR_e"/>
    <property type="match status" value="1"/>
</dbReference>
<dbReference type="PANTHER" id="PTHR11011:SF60">
    <property type="entry name" value="FATTY ACYL-COA REDUCTASE-RELATED"/>
    <property type="match status" value="1"/>
</dbReference>
<keyword evidence="13" id="KW-1185">Reference proteome</keyword>
<reference evidence="14" key="1">
    <citation type="submission" date="2025-08" db="UniProtKB">
        <authorList>
            <consortium name="RefSeq"/>
        </authorList>
    </citation>
    <scope>IDENTIFICATION</scope>
    <source>
        <tissue evidence="14">Gonads</tissue>
    </source>
</reference>
<evidence type="ECO:0000259" key="12">
    <source>
        <dbReference type="Pfam" id="PF07993"/>
    </source>
</evidence>
<evidence type="ECO:0000256" key="7">
    <source>
        <dbReference type="ARBA" id="ARBA00023098"/>
    </source>
</evidence>
<evidence type="ECO:0000256" key="5">
    <source>
        <dbReference type="ARBA" id="ARBA00022857"/>
    </source>
</evidence>
<comment type="catalytic activity">
    <reaction evidence="9 10">
        <text>a long-chain fatty acyl-CoA + 2 NADPH + 2 H(+) = a long-chain primary fatty alcohol + 2 NADP(+) + CoA</text>
        <dbReference type="Rhea" id="RHEA:52716"/>
        <dbReference type="ChEBI" id="CHEBI:15378"/>
        <dbReference type="ChEBI" id="CHEBI:57287"/>
        <dbReference type="ChEBI" id="CHEBI:57783"/>
        <dbReference type="ChEBI" id="CHEBI:58349"/>
        <dbReference type="ChEBI" id="CHEBI:77396"/>
        <dbReference type="ChEBI" id="CHEBI:83139"/>
        <dbReference type="EC" id="1.2.1.84"/>
    </reaction>
</comment>
<dbReference type="Proteomes" id="UP000504635">
    <property type="component" value="Unplaced"/>
</dbReference>
<dbReference type="EC" id="1.2.1.84" evidence="10"/>
<dbReference type="RefSeq" id="XP_030759625.1">
    <property type="nucleotide sequence ID" value="XM_030903765.1"/>
</dbReference>
<evidence type="ECO:0000256" key="8">
    <source>
        <dbReference type="ARBA" id="ARBA00023136"/>
    </source>
</evidence>
<dbReference type="GO" id="GO:0080019">
    <property type="term" value="F:alcohol-forming very long-chain fatty acyl-CoA reductase activity"/>
    <property type="evidence" value="ECO:0007669"/>
    <property type="project" value="InterPro"/>
</dbReference>
<dbReference type="FunFam" id="3.40.50.720:FF:000143">
    <property type="entry name" value="Fatty acyl-CoA reductase"/>
    <property type="match status" value="1"/>
</dbReference>
<comment type="function">
    <text evidence="10">Catalyzes the reduction of fatty acyl-CoA to fatty alcohols.</text>
</comment>
<feature type="domain" description="Fatty acyl-CoA reductase C-terminal" evidence="11">
    <location>
        <begin position="405"/>
        <end position="497"/>
    </location>
</feature>
<evidence type="ECO:0000313" key="14">
    <source>
        <dbReference type="RefSeq" id="XP_030759625.1"/>
    </source>
</evidence>
<comment type="subcellular location">
    <subcellularLocation>
        <location evidence="1">Membrane</location>
        <topology evidence="1">Multi-pass membrane protein</topology>
    </subcellularLocation>
</comment>
<dbReference type="GeneID" id="115885022"/>
<feature type="domain" description="Thioester reductase (TE)" evidence="12">
    <location>
        <begin position="56"/>
        <end position="325"/>
    </location>
</feature>
<proteinExistence type="inferred from homology"/>
<protein>
    <recommendedName>
        <fullName evidence="10">Fatty acyl-CoA reductase</fullName>
        <ecNumber evidence="10">1.2.1.84</ecNumber>
    </recommendedName>
</protein>
<keyword evidence="7 10" id="KW-0443">Lipid metabolism</keyword>
<evidence type="ECO:0000256" key="6">
    <source>
        <dbReference type="ARBA" id="ARBA00022989"/>
    </source>
</evidence>
<dbReference type="InParanoid" id="A0A6J2Y9M5"/>
<keyword evidence="6 10" id="KW-1133">Transmembrane helix</keyword>
<evidence type="ECO:0000256" key="4">
    <source>
        <dbReference type="ARBA" id="ARBA00022692"/>
    </source>
</evidence>
<evidence type="ECO:0000256" key="1">
    <source>
        <dbReference type="ARBA" id="ARBA00004141"/>
    </source>
</evidence>
<dbReference type="InterPro" id="IPR033640">
    <property type="entry name" value="FAR_C"/>
</dbReference>
<evidence type="ECO:0000256" key="10">
    <source>
        <dbReference type="RuleBase" id="RU363097"/>
    </source>
</evidence>
<name>A0A6J2Y9M5_SITOR</name>
<feature type="transmembrane region" description="Helical" evidence="10">
    <location>
        <begin position="512"/>
        <end position="535"/>
    </location>
</feature>
<comment type="similarity">
    <text evidence="2 10">Belongs to the fatty acyl-CoA reductase family.</text>
</comment>
<evidence type="ECO:0000313" key="13">
    <source>
        <dbReference type="Proteomes" id="UP000504635"/>
    </source>
</evidence>
<dbReference type="GO" id="GO:0035336">
    <property type="term" value="P:long-chain fatty-acyl-CoA metabolic process"/>
    <property type="evidence" value="ECO:0007669"/>
    <property type="project" value="TreeGrafter"/>
</dbReference>
<feature type="transmembrane region" description="Helical" evidence="10">
    <location>
        <begin position="397"/>
        <end position="421"/>
    </location>
</feature>
<gene>
    <name evidence="14" type="primary">LOC115885022</name>
</gene>
<evidence type="ECO:0000256" key="9">
    <source>
        <dbReference type="ARBA" id="ARBA00052530"/>
    </source>
</evidence>
<keyword evidence="5 10" id="KW-0521">NADP</keyword>
<evidence type="ECO:0000256" key="2">
    <source>
        <dbReference type="ARBA" id="ARBA00005928"/>
    </source>
</evidence>
<dbReference type="KEGG" id="soy:115885022"/>
<dbReference type="InterPro" id="IPR013120">
    <property type="entry name" value="FAR_NAD-bd"/>
</dbReference>
<dbReference type="GO" id="GO:0005777">
    <property type="term" value="C:peroxisome"/>
    <property type="evidence" value="ECO:0007669"/>
    <property type="project" value="TreeGrafter"/>
</dbReference>
<keyword evidence="4 10" id="KW-0812">Transmembrane</keyword>
<keyword evidence="10" id="KW-0560">Oxidoreductase</keyword>
<dbReference type="Pfam" id="PF03015">
    <property type="entry name" value="Sterile"/>
    <property type="match status" value="1"/>
</dbReference>
<dbReference type="GO" id="GO:0016020">
    <property type="term" value="C:membrane"/>
    <property type="evidence" value="ECO:0007669"/>
    <property type="project" value="UniProtKB-SubCell"/>
</dbReference>
<dbReference type="GO" id="GO:0102965">
    <property type="term" value="F:alcohol-forming long-chain fatty acyl-CoA reductase activity"/>
    <property type="evidence" value="ECO:0007669"/>
    <property type="project" value="UniProtKB-EC"/>
</dbReference>
<evidence type="ECO:0000259" key="11">
    <source>
        <dbReference type="Pfam" id="PF03015"/>
    </source>
</evidence>